<comment type="caution">
    <text evidence="2">The sequence shown here is derived from an EMBL/GenBank/DDBJ whole genome shotgun (WGS) entry which is preliminary data.</text>
</comment>
<dbReference type="AlphaFoldDB" id="A0A1E7Z3K0"/>
<keyword evidence="1" id="KW-0175">Coiled coil</keyword>
<dbReference type="RefSeq" id="WP_029403597.1">
    <property type="nucleotide sequence ID" value="NZ_MAYS01000096.1"/>
</dbReference>
<dbReference type="Proteomes" id="UP000243534">
    <property type="component" value="Unassembled WGS sequence"/>
</dbReference>
<protein>
    <submittedName>
        <fullName evidence="2">Uncharacterized protein</fullName>
    </submittedName>
</protein>
<reference evidence="2 3" key="1">
    <citation type="submission" date="2016-07" db="EMBL/GenBank/DDBJ databases">
        <authorList>
            <person name="Yuval B."/>
        </authorList>
    </citation>
    <scope>NUCLEOTIDE SEQUENCE [LARGE SCALE GENOMIC DNA]</scope>
    <source>
        <strain evidence="2 3">IL</strain>
    </source>
</reference>
<feature type="coiled-coil region" evidence="1">
    <location>
        <begin position="1"/>
        <end position="65"/>
    </location>
</feature>
<dbReference type="InterPro" id="IPR036292">
    <property type="entry name" value="ProP_C"/>
</dbReference>
<organism evidence="2 3">
    <name type="scientific">Candidatus Erwinia dacicola</name>
    <dbReference type="NCBI Taxonomy" id="252393"/>
    <lineage>
        <taxon>Bacteria</taxon>
        <taxon>Pseudomonadati</taxon>
        <taxon>Pseudomonadota</taxon>
        <taxon>Gammaproteobacteria</taxon>
        <taxon>Enterobacterales</taxon>
        <taxon>Erwiniaceae</taxon>
        <taxon>Erwinia</taxon>
    </lineage>
</organism>
<proteinExistence type="predicted"/>
<name>A0A1E7Z3K0_9GAMM</name>
<dbReference type="SUPFAM" id="SSF103661">
    <property type="entry name" value="Proline/betaine transporter ProP, C-terminal cytoplasmic domain"/>
    <property type="match status" value="1"/>
</dbReference>
<evidence type="ECO:0000313" key="3">
    <source>
        <dbReference type="Proteomes" id="UP000243534"/>
    </source>
</evidence>
<accession>A0A1E7Z3K0</accession>
<evidence type="ECO:0000313" key="2">
    <source>
        <dbReference type="EMBL" id="OFC63360.1"/>
    </source>
</evidence>
<evidence type="ECO:0000256" key="1">
    <source>
        <dbReference type="SAM" id="Coils"/>
    </source>
</evidence>
<dbReference type="EMBL" id="MAYS01000096">
    <property type="protein sequence ID" value="OFC63360.1"/>
    <property type="molecule type" value="Genomic_DNA"/>
</dbReference>
<sequence length="76" mass="8895">MENVNKPNNAIEEKIENLKSKLTELDEKREKLITRIDKLESQMNAEKAQKILDDKRQELENLLGKENLDLLFGSKK</sequence>
<gene>
    <name evidence="2" type="ORF">BBW68_05655</name>
</gene>